<gene>
    <name evidence="1" type="ORF">JJL56_30305</name>
</gene>
<evidence type="ECO:0008006" key="3">
    <source>
        <dbReference type="Google" id="ProtNLM"/>
    </source>
</evidence>
<organism evidence="1 2">
    <name type="scientific">Azospirillum aestuarii</name>
    <dbReference type="NCBI Taxonomy" id="2802052"/>
    <lineage>
        <taxon>Bacteria</taxon>
        <taxon>Pseudomonadati</taxon>
        <taxon>Pseudomonadota</taxon>
        <taxon>Alphaproteobacteria</taxon>
        <taxon>Rhodospirillales</taxon>
        <taxon>Azospirillaceae</taxon>
        <taxon>Azospirillum</taxon>
    </lineage>
</organism>
<dbReference type="RefSeq" id="WP_200487557.1">
    <property type="nucleotide sequence ID" value="NZ_JAEPIV010000042.1"/>
</dbReference>
<evidence type="ECO:0000313" key="2">
    <source>
        <dbReference type="Proteomes" id="UP000654452"/>
    </source>
</evidence>
<proteinExistence type="predicted"/>
<evidence type="ECO:0000313" key="1">
    <source>
        <dbReference type="EMBL" id="MBK4723149.1"/>
    </source>
</evidence>
<name>A0ABS1I7V8_9PROT</name>
<reference evidence="1 2" key="1">
    <citation type="submission" date="2021-01" db="EMBL/GenBank/DDBJ databases">
        <title>Azospirillum sp. YIM DDC1 draft genome.</title>
        <authorList>
            <person name="Wang Y.-X."/>
        </authorList>
    </citation>
    <scope>NUCLEOTIDE SEQUENCE [LARGE SCALE GENOMIC DNA]</scope>
    <source>
        <strain evidence="1 2">YIM DDC1</strain>
    </source>
</reference>
<keyword evidence="2" id="KW-1185">Reference proteome</keyword>
<protein>
    <recommendedName>
        <fullName evidence="3">Antitoxin</fullName>
    </recommendedName>
</protein>
<accession>A0ABS1I7V8</accession>
<comment type="caution">
    <text evidence="1">The sequence shown here is derived from an EMBL/GenBank/DDBJ whole genome shotgun (WGS) entry which is preliminary data.</text>
</comment>
<dbReference type="Proteomes" id="UP000654452">
    <property type="component" value="Unassembled WGS sequence"/>
</dbReference>
<dbReference type="EMBL" id="JAEPIV010000042">
    <property type="protein sequence ID" value="MBK4723149.1"/>
    <property type="molecule type" value="Genomic_DNA"/>
</dbReference>
<sequence length="80" mass="9009">MSCVLRFRDEGPAYERAKAVADAMGLPMEDYLLACIAEGNKLLRARHLPIDPELDEPAFIRRGLSLQPLIRENGAVNDWE</sequence>